<dbReference type="KEGG" id="nau:109219148"/>
<dbReference type="PANTHER" id="PTHR33227:SF18">
    <property type="entry name" value="STIGMA-SPECIFIC STIG1-LIKE PROTEIN 3"/>
    <property type="match status" value="1"/>
</dbReference>
<evidence type="ECO:0000256" key="1">
    <source>
        <dbReference type="ARBA" id="ARBA00006010"/>
    </source>
</evidence>
<feature type="chain" id="PRO_5012317685" evidence="3">
    <location>
        <begin position="20"/>
        <end position="148"/>
    </location>
</feature>
<dbReference type="Gramene" id="OIT21261">
    <property type="protein sequence ID" value="OIT21261"/>
    <property type="gene ID" value="A4A49_37038"/>
</dbReference>
<sequence length="148" mass="16860">MKVMKFLIPLAIAMAFTIAMLTTQRVEKFENTKEKLSIPSPLIKRKVSRFLVEQKPRNPKAADHCHKEHEICQAFEVQGGNATCCNNKCVDLKYDDHNCGACKKKCRFTETCCRGECVNLSFDKRHCGYCNSKCMTGGYCFYGMCDYA</sequence>
<evidence type="ECO:0000313" key="5">
    <source>
        <dbReference type="Proteomes" id="UP000187609"/>
    </source>
</evidence>
<dbReference type="Pfam" id="PF04885">
    <property type="entry name" value="Stig1"/>
    <property type="match status" value="1"/>
</dbReference>
<evidence type="ECO:0000256" key="3">
    <source>
        <dbReference type="SAM" id="SignalP"/>
    </source>
</evidence>
<evidence type="ECO:0000313" key="4">
    <source>
        <dbReference type="EMBL" id="OIT21261.1"/>
    </source>
</evidence>
<feature type="signal peptide" evidence="3">
    <location>
        <begin position="1"/>
        <end position="19"/>
    </location>
</feature>
<comment type="similarity">
    <text evidence="1">Belongs to the STIG1 family.</text>
</comment>
<dbReference type="InterPro" id="IPR006969">
    <property type="entry name" value="Stig-like"/>
</dbReference>
<dbReference type="EMBL" id="MJEQ01004468">
    <property type="protein sequence ID" value="OIT21261.1"/>
    <property type="molecule type" value="Genomic_DNA"/>
</dbReference>
<dbReference type="AlphaFoldDB" id="A0A1J6JU58"/>
<dbReference type="Proteomes" id="UP000187609">
    <property type="component" value="Unassembled WGS sequence"/>
</dbReference>
<keyword evidence="2 3" id="KW-0732">Signal</keyword>
<protein>
    <submittedName>
        <fullName evidence="4">Stigma-specific stig1-like protein 2</fullName>
    </submittedName>
</protein>
<dbReference type="OMA" id="CVDTNFD"/>
<accession>A0A1J6JU58</accession>
<dbReference type="OrthoDB" id="1841769at2759"/>
<proteinExistence type="inferred from homology"/>
<organism evidence="4 5">
    <name type="scientific">Nicotiana attenuata</name>
    <name type="common">Coyote tobacco</name>
    <dbReference type="NCBI Taxonomy" id="49451"/>
    <lineage>
        <taxon>Eukaryota</taxon>
        <taxon>Viridiplantae</taxon>
        <taxon>Streptophyta</taxon>
        <taxon>Embryophyta</taxon>
        <taxon>Tracheophyta</taxon>
        <taxon>Spermatophyta</taxon>
        <taxon>Magnoliopsida</taxon>
        <taxon>eudicotyledons</taxon>
        <taxon>Gunneridae</taxon>
        <taxon>Pentapetalae</taxon>
        <taxon>asterids</taxon>
        <taxon>lamiids</taxon>
        <taxon>Solanales</taxon>
        <taxon>Solanaceae</taxon>
        <taxon>Nicotianoideae</taxon>
        <taxon>Nicotianeae</taxon>
        <taxon>Nicotiana</taxon>
    </lineage>
</organism>
<dbReference type="PANTHER" id="PTHR33227">
    <property type="entry name" value="STIGMA-SPECIFIC STIG1-LIKE PROTEIN 3"/>
    <property type="match status" value="1"/>
</dbReference>
<reference evidence="4" key="1">
    <citation type="submission" date="2016-11" db="EMBL/GenBank/DDBJ databases">
        <title>The genome of Nicotiana attenuata.</title>
        <authorList>
            <person name="Xu S."/>
            <person name="Brockmoeller T."/>
            <person name="Gaquerel E."/>
            <person name="Navarro A."/>
            <person name="Kuhl H."/>
            <person name="Gase K."/>
            <person name="Ling Z."/>
            <person name="Zhou W."/>
            <person name="Kreitzer C."/>
            <person name="Stanke M."/>
            <person name="Tang H."/>
            <person name="Lyons E."/>
            <person name="Pandey P."/>
            <person name="Pandey S.P."/>
            <person name="Timmermann B."/>
            <person name="Baldwin I.T."/>
        </authorList>
    </citation>
    <scope>NUCLEOTIDE SEQUENCE [LARGE SCALE GENOMIC DNA]</scope>
    <source>
        <strain evidence="4">UT</strain>
    </source>
</reference>
<evidence type="ECO:0000256" key="2">
    <source>
        <dbReference type="ARBA" id="ARBA00022729"/>
    </source>
</evidence>
<keyword evidence="5" id="KW-1185">Reference proteome</keyword>
<name>A0A1J6JU58_NICAT</name>
<comment type="caution">
    <text evidence="4">The sequence shown here is derived from an EMBL/GenBank/DDBJ whole genome shotgun (WGS) entry which is preliminary data.</text>
</comment>
<dbReference type="STRING" id="49451.A0A1J6JU58"/>
<gene>
    <name evidence="4" type="ORF">A4A49_37038</name>
</gene>